<organism evidence="2 3">
    <name type="scientific">Spinactinospora alkalitolerans</name>
    <dbReference type="NCBI Taxonomy" id="687207"/>
    <lineage>
        <taxon>Bacteria</taxon>
        <taxon>Bacillati</taxon>
        <taxon>Actinomycetota</taxon>
        <taxon>Actinomycetes</taxon>
        <taxon>Streptosporangiales</taxon>
        <taxon>Nocardiopsidaceae</taxon>
        <taxon>Spinactinospora</taxon>
    </lineage>
</organism>
<dbReference type="EMBL" id="JACCCC010000001">
    <property type="protein sequence ID" value="NYE49288.1"/>
    <property type="molecule type" value="Genomic_DNA"/>
</dbReference>
<evidence type="ECO:0000259" key="1">
    <source>
        <dbReference type="Pfam" id="PF12458"/>
    </source>
</evidence>
<reference evidence="2 3" key="1">
    <citation type="submission" date="2020-07" db="EMBL/GenBank/DDBJ databases">
        <title>Sequencing the genomes of 1000 actinobacteria strains.</title>
        <authorList>
            <person name="Klenk H.-P."/>
        </authorList>
    </citation>
    <scope>NUCLEOTIDE SEQUENCE [LARGE SCALE GENOMIC DNA]</scope>
    <source>
        <strain evidence="2 3">CXB654</strain>
    </source>
</reference>
<gene>
    <name evidence="2" type="ORF">HDA32_004408</name>
</gene>
<protein>
    <recommendedName>
        <fullName evidence="1">DUF3686 domain-containing protein</fullName>
    </recommendedName>
</protein>
<dbReference type="AlphaFoldDB" id="A0A852TZD8"/>
<comment type="caution">
    <text evidence="2">The sequence shown here is derived from an EMBL/GenBank/DDBJ whole genome shotgun (WGS) entry which is preliminary data.</text>
</comment>
<evidence type="ECO:0000313" key="3">
    <source>
        <dbReference type="Proteomes" id="UP000589036"/>
    </source>
</evidence>
<dbReference type="InterPro" id="IPR020958">
    <property type="entry name" value="DUF3686"/>
</dbReference>
<name>A0A852TZD8_9ACTN</name>
<dbReference type="Pfam" id="PF12458">
    <property type="entry name" value="DUF3686"/>
    <property type="match status" value="1"/>
</dbReference>
<dbReference type="Proteomes" id="UP000589036">
    <property type="component" value="Unassembled WGS sequence"/>
</dbReference>
<sequence>MTDGATEDPKDPTELDAGTYEVLRARLSEQAAELARRAEGLNTRRLEVFGGAELRLSGTERVRTEHNCVPRDIVSVGGLVLFGYNVYFGLKPETAVGDVFSLHRFDRDGDAFAGADPGEAPGLLDHPQFLRDFAELYRYYRETRLLQLRRLDDKLPAVFQTGPRTEDIRVLRWRIGTGGEVGYIDNRGERDHVFPPQQDFAWTEATRDDHVPGARPGPEPLCRCAPTVTGLETPWCRG</sequence>
<feature type="domain" description="DUF3686" evidence="1">
    <location>
        <begin position="33"/>
        <end position="216"/>
    </location>
</feature>
<keyword evidence="3" id="KW-1185">Reference proteome</keyword>
<evidence type="ECO:0000313" key="2">
    <source>
        <dbReference type="EMBL" id="NYE49288.1"/>
    </source>
</evidence>
<proteinExistence type="predicted"/>
<accession>A0A852TZD8</accession>